<keyword evidence="1" id="KW-0812">Transmembrane</keyword>
<proteinExistence type="predicted"/>
<keyword evidence="1" id="KW-0472">Membrane</keyword>
<evidence type="ECO:0000256" key="1">
    <source>
        <dbReference type="SAM" id="Phobius"/>
    </source>
</evidence>
<feature type="transmembrane region" description="Helical" evidence="1">
    <location>
        <begin position="100"/>
        <end position="128"/>
    </location>
</feature>
<keyword evidence="1" id="KW-1133">Transmembrane helix</keyword>
<organism evidence="2 3">
    <name type="scientific">Prosthecobacter debontii</name>
    <dbReference type="NCBI Taxonomy" id="48467"/>
    <lineage>
        <taxon>Bacteria</taxon>
        <taxon>Pseudomonadati</taxon>
        <taxon>Verrucomicrobiota</taxon>
        <taxon>Verrucomicrobiia</taxon>
        <taxon>Verrucomicrobiales</taxon>
        <taxon>Verrucomicrobiaceae</taxon>
        <taxon>Prosthecobacter</taxon>
    </lineage>
</organism>
<evidence type="ECO:0000313" key="3">
    <source>
        <dbReference type="Proteomes" id="UP000190774"/>
    </source>
</evidence>
<dbReference type="Proteomes" id="UP000190774">
    <property type="component" value="Unassembled WGS sequence"/>
</dbReference>
<sequence>MKTEAQIQIPTDNLYKFLAIFSAILIPSLLLLSFTVIATTEDEDAMKEIFRKLGLHDLVEEHVQPPPPPPSVTELNPDNNNATVYLEAFDADEIEPQSRFIANLVLVFLGTSAGLLMVTLIGFVLWYVRLQRYQDKMIRIEALSTQLRFSREKRLAIQEGVDVKL</sequence>
<dbReference type="RefSeq" id="WP_078811696.1">
    <property type="nucleotide sequence ID" value="NZ_FUYE01000001.1"/>
</dbReference>
<dbReference type="AlphaFoldDB" id="A0A1T4WLX5"/>
<name>A0A1T4WLX5_9BACT</name>
<evidence type="ECO:0000313" key="2">
    <source>
        <dbReference type="EMBL" id="SKA78342.1"/>
    </source>
</evidence>
<feature type="transmembrane region" description="Helical" evidence="1">
    <location>
        <begin position="17"/>
        <end position="38"/>
    </location>
</feature>
<gene>
    <name evidence="2" type="ORF">SAMN02745166_00497</name>
</gene>
<accession>A0A1T4WLX5</accession>
<protein>
    <submittedName>
        <fullName evidence="2">Uncharacterized protein</fullName>
    </submittedName>
</protein>
<keyword evidence="3" id="KW-1185">Reference proteome</keyword>
<reference evidence="3" key="1">
    <citation type="submission" date="2017-02" db="EMBL/GenBank/DDBJ databases">
        <authorList>
            <person name="Varghese N."/>
            <person name="Submissions S."/>
        </authorList>
    </citation>
    <scope>NUCLEOTIDE SEQUENCE [LARGE SCALE GENOMIC DNA]</scope>
    <source>
        <strain evidence="3">ATCC 700200</strain>
    </source>
</reference>
<dbReference type="EMBL" id="FUYE01000001">
    <property type="protein sequence ID" value="SKA78342.1"/>
    <property type="molecule type" value="Genomic_DNA"/>
</dbReference>